<keyword evidence="4" id="KW-1003">Cell membrane</keyword>
<comment type="subcellular location">
    <subcellularLocation>
        <location evidence="2">Cell membrane</location>
        <topology evidence="2">Multi-pass membrane protein</topology>
    </subcellularLocation>
</comment>
<keyword evidence="16" id="KW-1185">Reference proteome</keyword>
<dbReference type="Pfam" id="PF02743">
    <property type="entry name" value="dCache_1"/>
    <property type="match status" value="1"/>
</dbReference>
<evidence type="ECO:0000256" key="5">
    <source>
        <dbReference type="ARBA" id="ARBA00022553"/>
    </source>
</evidence>
<evidence type="ECO:0000256" key="11">
    <source>
        <dbReference type="ARBA" id="ARBA00023136"/>
    </source>
</evidence>
<dbReference type="PROSITE" id="PS50109">
    <property type="entry name" value="HIS_KIN"/>
    <property type="match status" value="1"/>
</dbReference>
<protein>
    <recommendedName>
        <fullName evidence="3">histidine kinase</fullName>
        <ecNumber evidence="3">2.7.13.3</ecNumber>
    </recommendedName>
</protein>
<dbReference type="GO" id="GO:0005886">
    <property type="term" value="C:plasma membrane"/>
    <property type="evidence" value="ECO:0007669"/>
    <property type="project" value="UniProtKB-SubCell"/>
</dbReference>
<comment type="catalytic activity">
    <reaction evidence="1">
        <text>ATP + protein L-histidine = ADP + protein N-phospho-L-histidine.</text>
        <dbReference type="EC" id="2.7.13.3"/>
    </reaction>
</comment>
<dbReference type="EC" id="2.7.13.3" evidence="3"/>
<reference evidence="15 16" key="1">
    <citation type="submission" date="2021-03" db="EMBL/GenBank/DDBJ databases">
        <title>Lysobacter sp. nov. isolated from soil of gangwondo yeongwol, south Korea.</title>
        <authorList>
            <person name="Kim K.R."/>
            <person name="Kim K.H."/>
            <person name="Jeon C.O."/>
        </authorList>
    </citation>
    <scope>NUCLEOTIDE SEQUENCE [LARGE SCALE GENOMIC DNA]</scope>
    <source>
        <strain evidence="15 16">R19</strain>
    </source>
</reference>
<proteinExistence type="predicted"/>
<dbReference type="Pfam" id="PF02518">
    <property type="entry name" value="HATPase_c"/>
    <property type="match status" value="1"/>
</dbReference>
<dbReference type="RefSeq" id="WP_207526600.1">
    <property type="nucleotide sequence ID" value="NZ_CP071518.1"/>
</dbReference>
<dbReference type="InterPro" id="IPR033479">
    <property type="entry name" value="dCache_1"/>
</dbReference>
<dbReference type="PROSITE" id="PS50885">
    <property type="entry name" value="HAMP"/>
    <property type="match status" value="1"/>
</dbReference>
<dbReference type="InterPro" id="IPR003660">
    <property type="entry name" value="HAMP_dom"/>
</dbReference>
<dbReference type="SUPFAM" id="SSF55874">
    <property type="entry name" value="ATPase domain of HSP90 chaperone/DNA topoisomerase II/histidine kinase"/>
    <property type="match status" value="1"/>
</dbReference>
<feature type="transmembrane region" description="Helical" evidence="12">
    <location>
        <begin position="296"/>
        <end position="315"/>
    </location>
</feature>
<dbReference type="InterPro" id="IPR036890">
    <property type="entry name" value="HATPase_C_sf"/>
</dbReference>
<dbReference type="InterPro" id="IPR005467">
    <property type="entry name" value="His_kinase_dom"/>
</dbReference>
<dbReference type="PANTHER" id="PTHR24421">
    <property type="entry name" value="NITRATE/NITRITE SENSOR PROTEIN NARX-RELATED"/>
    <property type="match status" value="1"/>
</dbReference>
<feature type="domain" description="HAMP" evidence="14">
    <location>
        <begin position="318"/>
        <end position="372"/>
    </location>
</feature>
<evidence type="ECO:0000256" key="8">
    <source>
        <dbReference type="ARBA" id="ARBA00022777"/>
    </source>
</evidence>
<keyword evidence="7 12" id="KW-0812">Transmembrane</keyword>
<dbReference type="Gene3D" id="1.20.5.1930">
    <property type="match status" value="1"/>
</dbReference>
<evidence type="ECO:0000256" key="9">
    <source>
        <dbReference type="ARBA" id="ARBA00022989"/>
    </source>
</evidence>
<evidence type="ECO:0000313" key="15">
    <source>
        <dbReference type="EMBL" id="QSX77579.1"/>
    </source>
</evidence>
<dbReference type="Pfam" id="PF07730">
    <property type="entry name" value="HisKA_3"/>
    <property type="match status" value="1"/>
</dbReference>
<keyword evidence="9 12" id="KW-1133">Transmembrane helix</keyword>
<keyword evidence="10" id="KW-0902">Two-component regulatory system</keyword>
<evidence type="ECO:0000256" key="6">
    <source>
        <dbReference type="ARBA" id="ARBA00022679"/>
    </source>
</evidence>
<dbReference type="CDD" id="cd16917">
    <property type="entry name" value="HATPase_UhpB-NarQ-NarX-like"/>
    <property type="match status" value="1"/>
</dbReference>
<evidence type="ECO:0000256" key="1">
    <source>
        <dbReference type="ARBA" id="ARBA00000085"/>
    </source>
</evidence>
<dbReference type="AlphaFoldDB" id="A0A974XXG3"/>
<dbReference type="Gene3D" id="3.30.565.10">
    <property type="entry name" value="Histidine kinase-like ATPase, C-terminal domain"/>
    <property type="match status" value="1"/>
</dbReference>
<name>A0A974XXG3_9GAMM</name>
<keyword evidence="6" id="KW-0808">Transferase</keyword>
<dbReference type="SMART" id="SM00387">
    <property type="entry name" value="HATPase_c"/>
    <property type="match status" value="1"/>
</dbReference>
<evidence type="ECO:0000256" key="2">
    <source>
        <dbReference type="ARBA" id="ARBA00004651"/>
    </source>
</evidence>
<evidence type="ECO:0000256" key="12">
    <source>
        <dbReference type="SAM" id="Phobius"/>
    </source>
</evidence>
<dbReference type="GO" id="GO:0000155">
    <property type="term" value="F:phosphorelay sensor kinase activity"/>
    <property type="evidence" value="ECO:0007669"/>
    <property type="project" value="InterPro"/>
</dbReference>
<keyword evidence="11 12" id="KW-0472">Membrane</keyword>
<dbReference type="PANTHER" id="PTHR24421:SF61">
    <property type="entry name" value="OXYGEN SENSOR HISTIDINE KINASE NREB"/>
    <property type="match status" value="1"/>
</dbReference>
<sequence>MSVTGAGEGKGHTWSLLRDFARLLLLAVVLPVALLTGLNLWQGARAAREEYGHRLDAAADLAARDVDNLLQTYLSALRLLAERRSASGALHDTGGWAADLERTHRNYPDFSSLAVVDASGRLLLVEPATPGARGRSVGDRSYFLEPRRTGEAHVSDAYRGRIHDDVPSFALSAPLRVDGKFAGVVGGAIALDAFRVLRDQSSLTRGFEMLLLDRSLNVVHATAGVPHAPLDSLNGSAVDAPLRALINAPRGVTYLPGVLREGGDAYGTHVGLRSGWHLLVMVPEDTVIAEVRRNNVIMLALLAMVLLGVLGVAGAQMRRLGAYVRELLERMQRFALDGTDSGPDPTRELPQELAPLAQALNQLSARAREAYGAVTTSLEDQQRLHGELQAATRQLLTAQEDERNAISRELHDDIGQQITAIKLGATALREESDPAQRAQILDEIEVTADETVAKLRNLSLLLRPPQLDSMGVEASLRWHAERIFRTGRTRLSLELSPLEDRPDPAVELATFRIAQEALTNVLRHSDAAHVVVALASHDEGRALRLTVTDDGEGLLPGQPPGLGLVTMRERAQQLGGQLHVHGERGHGTVVEAILPMRPQVSGA</sequence>
<keyword evidence="8" id="KW-0418">Kinase</keyword>
<evidence type="ECO:0000256" key="4">
    <source>
        <dbReference type="ARBA" id="ARBA00022475"/>
    </source>
</evidence>
<dbReference type="SMART" id="SM00304">
    <property type="entry name" value="HAMP"/>
    <property type="match status" value="1"/>
</dbReference>
<evidence type="ECO:0000256" key="7">
    <source>
        <dbReference type="ARBA" id="ARBA00022692"/>
    </source>
</evidence>
<organism evidence="15 16">
    <name type="scientific">Agrilutibacter solisilvae</name>
    <dbReference type="NCBI Taxonomy" id="2763317"/>
    <lineage>
        <taxon>Bacteria</taxon>
        <taxon>Pseudomonadati</taxon>
        <taxon>Pseudomonadota</taxon>
        <taxon>Gammaproteobacteria</taxon>
        <taxon>Lysobacterales</taxon>
        <taxon>Lysobacteraceae</taxon>
        <taxon>Agrilutibacter</taxon>
    </lineage>
</organism>
<dbReference type="InterPro" id="IPR011712">
    <property type="entry name" value="Sig_transdc_His_kin_sub3_dim/P"/>
</dbReference>
<dbReference type="Gene3D" id="3.30.450.20">
    <property type="entry name" value="PAS domain"/>
    <property type="match status" value="1"/>
</dbReference>
<evidence type="ECO:0000256" key="10">
    <source>
        <dbReference type="ARBA" id="ARBA00023012"/>
    </source>
</evidence>
<dbReference type="InterPro" id="IPR050482">
    <property type="entry name" value="Sensor_HK_TwoCompSys"/>
</dbReference>
<dbReference type="Proteomes" id="UP000639274">
    <property type="component" value="Chromosome"/>
</dbReference>
<dbReference type="KEGG" id="lsf:I8J32_012575"/>
<dbReference type="CDD" id="cd12914">
    <property type="entry name" value="PDC1_DGC_like"/>
    <property type="match status" value="1"/>
</dbReference>
<accession>A0A974XXG3</accession>
<evidence type="ECO:0000256" key="3">
    <source>
        <dbReference type="ARBA" id="ARBA00012438"/>
    </source>
</evidence>
<evidence type="ECO:0000313" key="16">
    <source>
        <dbReference type="Proteomes" id="UP000639274"/>
    </source>
</evidence>
<gene>
    <name evidence="15" type="ORF">I8J32_012575</name>
</gene>
<dbReference type="GO" id="GO:0046983">
    <property type="term" value="F:protein dimerization activity"/>
    <property type="evidence" value="ECO:0007669"/>
    <property type="project" value="InterPro"/>
</dbReference>
<evidence type="ECO:0000259" key="13">
    <source>
        <dbReference type="PROSITE" id="PS50109"/>
    </source>
</evidence>
<feature type="domain" description="Histidine kinase" evidence="13">
    <location>
        <begin position="409"/>
        <end position="598"/>
    </location>
</feature>
<dbReference type="InterPro" id="IPR003594">
    <property type="entry name" value="HATPase_dom"/>
</dbReference>
<evidence type="ECO:0000259" key="14">
    <source>
        <dbReference type="PROSITE" id="PS50885"/>
    </source>
</evidence>
<keyword evidence="5" id="KW-0597">Phosphoprotein</keyword>
<dbReference type="EMBL" id="CP071518">
    <property type="protein sequence ID" value="QSX77579.1"/>
    <property type="molecule type" value="Genomic_DNA"/>
</dbReference>
<feature type="transmembrane region" description="Helical" evidence="12">
    <location>
        <begin position="20"/>
        <end position="41"/>
    </location>
</feature>